<protein>
    <submittedName>
        <fullName evidence="1">Uncharacterized protein</fullName>
    </submittedName>
</protein>
<dbReference type="Proteomes" id="UP000024404">
    <property type="component" value="Unassembled WGS sequence"/>
</dbReference>
<reference evidence="2" key="1">
    <citation type="submission" date="2013-10" db="EMBL/GenBank/DDBJ databases">
        <title>Genome sequencing of Onchocerca volvulus.</title>
        <authorList>
            <person name="Cotton J."/>
            <person name="Tsai J."/>
            <person name="Stanley E."/>
            <person name="Tracey A."/>
            <person name="Holroyd N."/>
            <person name="Lustigman S."/>
            <person name="Berriman M."/>
        </authorList>
    </citation>
    <scope>NUCLEOTIDE SEQUENCE</scope>
</reference>
<accession>A0A8R1XX78</accession>
<reference evidence="1" key="2">
    <citation type="submission" date="2022-06" db="UniProtKB">
        <authorList>
            <consortium name="EnsemblMetazoa"/>
        </authorList>
    </citation>
    <scope>IDENTIFICATION</scope>
</reference>
<dbReference type="EnsemblMetazoa" id="OVOC5573.1">
    <property type="protein sequence ID" value="OVOC5573.1"/>
    <property type="gene ID" value="WBGene00242382"/>
</dbReference>
<organism evidence="1 2">
    <name type="scientific">Onchocerca volvulus</name>
    <dbReference type="NCBI Taxonomy" id="6282"/>
    <lineage>
        <taxon>Eukaryota</taxon>
        <taxon>Metazoa</taxon>
        <taxon>Ecdysozoa</taxon>
        <taxon>Nematoda</taxon>
        <taxon>Chromadorea</taxon>
        <taxon>Rhabditida</taxon>
        <taxon>Spirurina</taxon>
        <taxon>Spiruromorpha</taxon>
        <taxon>Filarioidea</taxon>
        <taxon>Onchocercidae</taxon>
        <taxon>Onchocerca</taxon>
    </lineage>
</organism>
<keyword evidence="2" id="KW-1185">Reference proteome</keyword>
<name>A0A8R1XX78_ONCVO</name>
<dbReference type="EMBL" id="CMVM020000161">
    <property type="status" value="NOT_ANNOTATED_CDS"/>
    <property type="molecule type" value="Genomic_DNA"/>
</dbReference>
<proteinExistence type="predicted"/>
<sequence length="115" mass="13349">MRSQCKISHTKLICKNSNKLISDAFMNHMSVNFRLSWKTMVKTNYYHSFSQYPQQSSISLSDISLTTMITSSKLTGNTVMQQSSSFYTGSFAKYEQITYMDISRRRKGREEGKMK</sequence>
<evidence type="ECO:0000313" key="1">
    <source>
        <dbReference type="EnsemblMetazoa" id="OVOC5573.1"/>
    </source>
</evidence>
<evidence type="ECO:0000313" key="2">
    <source>
        <dbReference type="Proteomes" id="UP000024404"/>
    </source>
</evidence>
<dbReference type="AlphaFoldDB" id="A0A8R1XX78"/>